<feature type="compositionally biased region" description="Basic and acidic residues" evidence="1">
    <location>
        <begin position="65"/>
        <end position="82"/>
    </location>
</feature>
<feature type="non-terminal residue" evidence="2">
    <location>
        <position position="149"/>
    </location>
</feature>
<feature type="compositionally biased region" description="Low complexity" evidence="1">
    <location>
        <begin position="29"/>
        <end position="39"/>
    </location>
</feature>
<feature type="non-terminal residue" evidence="2">
    <location>
        <position position="1"/>
    </location>
</feature>
<reference evidence="2" key="1">
    <citation type="submission" date="2020-02" db="EMBL/GenBank/DDBJ databases">
        <authorList>
            <person name="Meier V. D."/>
        </authorList>
    </citation>
    <scope>NUCLEOTIDE SEQUENCE</scope>
    <source>
        <strain evidence="2">AVDCRST_MAG61</strain>
    </source>
</reference>
<accession>A0A6J4K0N7</accession>
<organism evidence="2">
    <name type="scientific">uncultured Friedmanniella sp</name>
    <dbReference type="NCBI Taxonomy" id="335381"/>
    <lineage>
        <taxon>Bacteria</taxon>
        <taxon>Bacillati</taxon>
        <taxon>Actinomycetota</taxon>
        <taxon>Actinomycetes</taxon>
        <taxon>Propionibacteriales</taxon>
        <taxon>Nocardioidaceae</taxon>
        <taxon>Friedmanniella</taxon>
        <taxon>environmental samples</taxon>
    </lineage>
</organism>
<protein>
    <submittedName>
        <fullName evidence="2">Alpha-glucoside transport system permease protein AglG</fullName>
    </submittedName>
</protein>
<gene>
    <name evidence="2" type="ORF">AVDCRST_MAG61-252</name>
</gene>
<sequence>DHHRTQPRRRWGHHHAAHHARLQRRGPGEEAPGAAVGLPRRPRPRLPVDAADVRPARLLVPPGARDPHVRLVDGPHRPDVHARQLPRGPDGRHRAGRVLRQLVRHRHPVGGHPDLPGAAGVLRLRLDRVPRQEHLLRDRLRAADRPDPG</sequence>
<evidence type="ECO:0000256" key="1">
    <source>
        <dbReference type="SAM" id="MobiDB-lite"/>
    </source>
</evidence>
<evidence type="ECO:0000313" key="2">
    <source>
        <dbReference type="EMBL" id="CAA9292045.1"/>
    </source>
</evidence>
<proteinExistence type="predicted"/>
<dbReference type="EMBL" id="CADCTT010000038">
    <property type="protein sequence ID" value="CAA9292045.1"/>
    <property type="molecule type" value="Genomic_DNA"/>
</dbReference>
<feature type="compositionally biased region" description="Basic residues" evidence="1">
    <location>
        <begin position="1"/>
        <end position="24"/>
    </location>
</feature>
<feature type="region of interest" description="Disordered" evidence="1">
    <location>
        <begin position="1"/>
        <end position="93"/>
    </location>
</feature>
<name>A0A6J4K0N7_9ACTN</name>
<dbReference type="AlphaFoldDB" id="A0A6J4K0N7"/>